<dbReference type="SUPFAM" id="SSF46955">
    <property type="entry name" value="Putative DNA-binding domain"/>
    <property type="match status" value="1"/>
</dbReference>
<dbReference type="EMBL" id="MJBR01000034">
    <property type="protein sequence ID" value="OEY71755.1"/>
    <property type="molecule type" value="Genomic_DNA"/>
</dbReference>
<name>A0A2N0TRP1_9FLAO</name>
<dbReference type="OrthoDB" id="1097811at2"/>
<proteinExistence type="predicted"/>
<dbReference type="InterPro" id="IPR041657">
    <property type="entry name" value="HTH_17"/>
</dbReference>
<dbReference type="Proteomes" id="UP000232533">
    <property type="component" value="Unassembled WGS sequence"/>
</dbReference>
<dbReference type="Pfam" id="PF12728">
    <property type="entry name" value="HTH_17"/>
    <property type="match status" value="1"/>
</dbReference>
<evidence type="ECO:0000313" key="3">
    <source>
        <dbReference type="EMBL" id="PKD17348.1"/>
    </source>
</evidence>
<reference evidence="2 4" key="2">
    <citation type="submission" date="2016-09" db="EMBL/GenBank/DDBJ databases">
        <title>Genome Sequence of Salegentibacter salarius,Isolated from a Marine Solar Saltern of the Yellow Sea in South Korea.</title>
        <authorList>
            <person name="Zheng Q."/>
            <person name="Liu Y."/>
        </authorList>
    </citation>
    <scope>NUCLEOTIDE SEQUENCE [LARGE SCALE GENOMIC DNA]</scope>
    <source>
        <strain evidence="2 4">KCTC 12974</strain>
    </source>
</reference>
<accession>A0A2N0TRP1</accession>
<comment type="caution">
    <text evidence="3">The sequence shown here is derived from an EMBL/GenBank/DDBJ whole genome shotgun (WGS) entry which is preliminary data.</text>
</comment>
<evidence type="ECO:0000313" key="2">
    <source>
        <dbReference type="EMBL" id="OEY71755.1"/>
    </source>
</evidence>
<organism evidence="3 5">
    <name type="scientific">Salegentibacter salarius</name>
    <dbReference type="NCBI Taxonomy" id="435906"/>
    <lineage>
        <taxon>Bacteria</taxon>
        <taxon>Pseudomonadati</taxon>
        <taxon>Bacteroidota</taxon>
        <taxon>Flavobacteriia</taxon>
        <taxon>Flavobacteriales</taxon>
        <taxon>Flavobacteriaceae</taxon>
        <taxon>Salegentibacter</taxon>
    </lineage>
</organism>
<evidence type="ECO:0000313" key="4">
    <source>
        <dbReference type="Proteomes" id="UP000176009"/>
    </source>
</evidence>
<dbReference type="RefSeq" id="WP_070054839.1">
    <property type="nucleotide sequence ID" value="NZ_FVZF01000004.1"/>
</dbReference>
<evidence type="ECO:0000259" key="1">
    <source>
        <dbReference type="Pfam" id="PF12728"/>
    </source>
</evidence>
<evidence type="ECO:0000313" key="5">
    <source>
        <dbReference type="Proteomes" id="UP000232533"/>
    </source>
</evidence>
<dbReference type="EMBL" id="LKTR01000034">
    <property type="protein sequence ID" value="PKD17348.1"/>
    <property type="molecule type" value="Genomic_DNA"/>
</dbReference>
<protein>
    <recommendedName>
        <fullName evidence="1">Helix-turn-helix domain-containing protein</fullName>
    </recommendedName>
</protein>
<dbReference type="Proteomes" id="UP000176009">
    <property type="component" value="Unassembled WGS sequence"/>
</dbReference>
<dbReference type="AlphaFoldDB" id="A0A2N0TRP1"/>
<keyword evidence="4" id="KW-1185">Reference proteome</keyword>
<gene>
    <name evidence="3" type="ORF">APR40_03560</name>
    <name evidence="2" type="ORF">BHS39_03560</name>
</gene>
<feature type="domain" description="Helix-turn-helix" evidence="1">
    <location>
        <begin position="41"/>
        <end position="84"/>
    </location>
</feature>
<dbReference type="InterPro" id="IPR009061">
    <property type="entry name" value="DNA-bd_dom_put_sf"/>
</dbReference>
<sequence>MKKVQLVEITPEQFQKMLAVEIAEKIEELKEVLKPVEKTEYLTRTEVSELLKINLSTVHKWTKQNYLHAYYLGNRVYYKRSEIENTLCSV</sequence>
<reference evidence="3 5" key="1">
    <citation type="submission" date="2015-10" db="EMBL/GenBank/DDBJ databases">
        <title>Draft genome sequence of Salegentibacter salinarum KCTC 12975.</title>
        <authorList>
            <person name="Lin W."/>
            <person name="Zheng Q."/>
        </authorList>
    </citation>
    <scope>NUCLEOTIDE SEQUENCE [LARGE SCALE GENOMIC DNA]</scope>
    <source>
        <strain evidence="3 5">KCTC 12974</strain>
    </source>
</reference>